<evidence type="ECO:0000256" key="1">
    <source>
        <dbReference type="SAM" id="MobiDB-lite"/>
    </source>
</evidence>
<organism evidence="2 3">
    <name type="scientific">Platysternon megacephalum</name>
    <name type="common">big-headed turtle</name>
    <dbReference type="NCBI Taxonomy" id="55544"/>
    <lineage>
        <taxon>Eukaryota</taxon>
        <taxon>Metazoa</taxon>
        <taxon>Chordata</taxon>
        <taxon>Craniata</taxon>
        <taxon>Vertebrata</taxon>
        <taxon>Euteleostomi</taxon>
        <taxon>Archelosauria</taxon>
        <taxon>Testudinata</taxon>
        <taxon>Testudines</taxon>
        <taxon>Cryptodira</taxon>
        <taxon>Durocryptodira</taxon>
        <taxon>Testudinoidea</taxon>
        <taxon>Platysternidae</taxon>
        <taxon>Platysternon</taxon>
    </lineage>
</organism>
<dbReference type="EMBL" id="QXTE01000016">
    <property type="protein sequence ID" value="TFK13239.1"/>
    <property type="molecule type" value="Genomic_DNA"/>
</dbReference>
<protein>
    <submittedName>
        <fullName evidence="2">Methionyl-tRNA formyltransferase, mitochondrial</fullName>
    </submittedName>
</protein>
<evidence type="ECO:0000313" key="3">
    <source>
        <dbReference type="Proteomes" id="UP000297703"/>
    </source>
</evidence>
<comment type="caution">
    <text evidence="2">The sequence shown here is derived from an EMBL/GenBank/DDBJ whole genome shotgun (WGS) entry which is preliminary data.</text>
</comment>
<reference evidence="2 3" key="2">
    <citation type="submission" date="2019-04" db="EMBL/GenBank/DDBJ databases">
        <title>The genome sequence of big-headed turtle.</title>
        <authorList>
            <person name="Gong S."/>
        </authorList>
    </citation>
    <scope>NUCLEOTIDE SEQUENCE [LARGE SCALE GENOMIC DNA]</scope>
    <source>
        <strain evidence="2">DO16091913</strain>
        <tissue evidence="2">Muscle</tissue>
    </source>
</reference>
<dbReference type="Proteomes" id="UP000297703">
    <property type="component" value="Unassembled WGS sequence"/>
</dbReference>
<accession>A0A4D9ERR3</accession>
<proteinExistence type="predicted"/>
<evidence type="ECO:0000313" key="2">
    <source>
        <dbReference type="EMBL" id="TFK13239.1"/>
    </source>
</evidence>
<sequence length="182" mass="19873">MCWRDKGPIIVLLPVLPGHGDRWKTLVRCTRGARARNLQPDTLERGEWPCWLQWLDGVNTHSHATLGVPTPPRQPQPAPAGETPETTAWTITRPGCTMQMSRTLHQPSPWAGRTPVHPHLGQAPGTPLMDRSSLVTSAVGKGPWQQPPRPCLPPSMALPAVGVSNTRTKGSDHMLADVVLHT</sequence>
<dbReference type="AlphaFoldDB" id="A0A4D9ERR3"/>
<name>A0A4D9ERR3_9SAUR</name>
<keyword evidence="3" id="KW-1185">Reference proteome</keyword>
<reference evidence="2 3" key="1">
    <citation type="submission" date="2019-04" db="EMBL/GenBank/DDBJ databases">
        <title>Draft genome of the big-headed turtle Platysternon megacephalum.</title>
        <authorList>
            <person name="Gong S."/>
        </authorList>
    </citation>
    <scope>NUCLEOTIDE SEQUENCE [LARGE SCALE GENOMIC DNA]</scope>
    <source>
        <strain evidence="2">DO16091913</strain>
        <tissue evidence="2">Muscle</tissue>
    </source>
</reference>
<feature type="region of interest" description="Disordered" evidence="1">
    <location>
        <begin position="101"/>
        <end position="130"/>
    </location>
</feature>
<keyword evidence="2" id="KW-0808">Transferase</keyword>
<dbReference type="GO" id="GO:0016740">
    <property type="term" value="F:transferase activity"/>
    <property type="evidence" value="ECO:0007669"/>
    <property type="project" value="UniProtKB-KW"/>
</dbReference>
<gene>
    <name evidence="2" type="ORF">DR999_PMT03185</name>
</gene>